<organism evidence="1 2">
    <name type="scientific">Ameca splendens</name>
    <dbReference type="NCBI Taxonomy" id="208324"/>
    <lineage>
        <taxon>Eukaryota</taxon>
        <taxon>Metazoa</taxon>
        <taxon>Chordata</taxon>
        <taxon>Craniata</taxon>
        <taxon>Vertebrata</taxon>
        <taxon>Euteleostomi</taxon>
        <taxon>Actinopterygii</taxon>
        <taxon>Neopterygii</taxon>
        <taxon>Teleostei</taxon>
        <taxon>Neoteleostei</taxon>
        <taxon>Acanthomorphata</taxon>
        <taxon>Ovalentaria</taxon>
        <taxon>Atherinomorphae</taxon>
        <taxon>Cyprinodontiformes</taxon>
        <taxon>Goodeidae</taxon>
        <taxon>Ameca</taxon>
    </lineage>
</organism>
<dbReference type="EMBL" id="JAHRIP010071613">
    <property type="protein sequence ID" value="MEQ2309231.1"/>
    <property type="molecule type" value="Genomic_DNA"/>
</dbReference>
<keyword evidence="2" id="KW-1185">Reference proteome</keyword>
<protein>
    <submittedName>
        <fullName evidence="1">Uncharacterized protein</fullName>
    </submittedName>
</protein>
<evidence type="ECO:0000313" key="1">
    <source>
        <dbReference type="EMBL" id="MEQ2309231.1"/>
    </source>
</evidence>
<gene>
    <name evidence="1" type="ORF">AMECASPLE_036443</name>
</gene>
<dbReference type="Proteomes" id="UP001469553">
    <property type="component" value="Unassembled WGS sequence"/>
</dbReference>
<comment type="caution">
    <text evidence="1">The sequence shown here is derived from an EMBL/GenBank/DDBJ whole genome shotgun (WGS) entry which is preliminary data.</text>
</comment>
<name>A0ABV0ZT97_9TELE</name>
<accession>A0ABV0ZT97</accession>
<proteinExistence type="predicted"/>
<sequence length="121" mass="13121">MSPGSSDDKKENICLHSLNEVGAAADISNKGGKKLKFESFRRCFPHLLPLNSVTPTRANRALLNPTGHRGWHTTGHRQFSGRPDCPPLPLVGGLSLRGVCRRDSARLSCLSPILAQTKVPV</sequence>
<evidence type="ECO:0000313" key="2">
    <source>
        <dbReference type="Proteomes" id="UP001469553"/>
    </source>
</evidence>
<reference evidence="1 2" key="1">
    <citation type="submission" date="2021-06" db="EMBL/GenBank/DDBJ databases">
        <authorList>
            <person name="Palmer J.M."/>
        </authorList>
    </citation>
    <scope>NUCLEOTIDE SEQUENCE [LARGE SCALE GENOMIC DNA]</scope>
    <source>
        <strain evidence="1 2">AS_MEX2019</strain>
        <tissue evidence="1">Muscle</tissue>
    </source>
</reference>